<reference evidence="3 4" key="1">
    <citation type="submission" date="2022-08" db="EMBL/GenBank/DDBJ databases">
        <title>Polyphasic taxonomy analysis of Qipengyuania sp.RS5-5.</title>
        <authorList>
            <person name="Xamxidin M."/>
            <person name="Wu M."/>
        </authorList>
    </citation>
    <scope>NUCLEOTIDE SEQUENCE [LARGE SCALE GENOMIC DNA]</scope>
    <source>
        <strain evidence="3 4">RS5-5</strain>
    </source>
</reference>
<proteinExistence type="predicted"/>
<dbReference type="Proteomes" id="UP001206067">
    <property type="component" value="Unassembled WGS sequence"/>
</dbReference>
<protein>
    <recommendedName>
        <fullName evidence="5">DUF3426 domain-containing protein</fullName>
    </recommendedName>
</protein>
<feature type="compositionally biased region" description="Polar residues" evidence="1">
    <location>
        <begin position="114"/>
        <end position="129"/>
    </location>
</feature>
<feature type="transmembrane region" description="Helical" evidence="2">
    <location>
        <begin position="160"/>
        <end position="180"/>
    </location>
</feature>
<accession>A0ABT1XTF6</accession>
<keyword evidence="2" id="KW-1133">Transmembrane helix</keyword>
<gene>
    <name evidence="3" type="ORF">NSO95_13395</name>
</gene>
<comment type="caution">
    <text evidence="3">The sequence shown here is derived from an EMBL/GenBank/DDBJ whole genome shotgun (WGS) entry which is preliminary data.</text>
</comment>
<keyword evidence="2" id="KW-0812">Transmembrane</keyword>
<feature type="region of interest" description="Disordered" evidence="1">
    <location>
        <begin position="1"/>
        <end position="140"/>
    </location>
</feature>
<evidence type="ECO:0000313" key="3">
    <source>
        <dbReference type="EMBL" id="MCR2834939.1"/>
    </source>
</evidence>
<sequence>MALFAAASAANAQSVQDFRLPPEPTPTPSAQVEGPVDREGPVVIAPRVIPTATPTPSARPATVPTPSTTAARPAPAQPQSTVPRPAGQQQPSIQQPRQAAPQPFPNGTLPDGSATPTIESTSAPLSFPTSVAPAANGTADVEGRESATGWLGAGWLGLDWLWWFVGALGAIALGLIGWSLRQRKVAAAPAPVIEKPRVPAAAAPVVTPPASAAPDLRVEAEAISLGRSFANATLSYAITVSNLGGKPLQNLRIEADMTTAHSSLPVDQQLASASTELPDLAQIDQLSAGSAKQARGEFRLPVGQIRLIRQGKAALYVPLLRLRIHADGIEPVVKTFVVGQKQGARSGRLTPFRLDEMAQVYREIALQPLSPSLG</sequence>
<keyword evidence="4" id="KW-1185">Reference proteome</keyword>
<evidence type="ECO:0000256" key="1">
    <source>
        <dbReference type="SAM" id="MobiDB-lite"/>
    </source>
</evidence>
<evidence type="ECO:0008006" key="5">
    <source>
        <dbReference type="Google" id="ProtNLM"/>
    </source>
</evidence>
<evidence type="ECO:0000313" key="4">
    <source>
        <dbReference type="Proteomes" id="UP001206067"/>
    </source>
</evidence>
<keyword evidence="2" id="KW-0472">Membrane</keyword>
<organism evidence="3 4">
    <name type="scientific">Parerythrobacter lacustris</name>
    <dbReference type="NCBI Taxonomy" id="2969984"/>
    <lineage>
        <taxon>Bacteria</taxon>
        <taxon>Pseudomonadati</taxon>
        <taxon>Pseudomonadota</taxon>
        <taxon>Alphaproteobacteria</taxon>
        <taxon>Sphingomonadales</taxon>
        <taxon>Erythrobacteraceae</taxon>
        <taxon>Parerythrobacter</taxon>
    </lineage>
</organism>
<feature type="compositionally biased region" description="Low complexity" evidence="1">
    <location>
        <begin position="1"/>
        <end position="12"/>
    </location>
</feature>
<dbReference type="RefSeq" id="WP_257596796.1">
    <property type="nucleotide sequence ID" value="NZ_JANKHH010000007.1"/>
</dbReference>
<dbReference type="EMBL" id="JANKHH010000007">
    <property type="protein sequence ID" value="MCR2834939.1"/>
    <property type="molecule type" value="Genomic_DNA"/>
</dbReference>
<feature type="compositionally biased region" description="Low complexity" evidence="1">
    <location>
        <begin position="50"/>
        <end position="101"/>
    </location>
</feature>
<name>A0ABT1XTF6_9SPHN</name>
<evidence type="ECO:0000256" key="2">
    <source>
        <dbReference type="SAM" id="Phobius"/>
    </source>
</evidence>